<evidence type="ECO:0000313" key="2">
    <source>
        <dbReference type="Proteomes" id="UP000799754"/>
    </source>
</evidence>
<reference evidence="1" key="1">
    <citation type="journal article" date="2020" name="Stud. Mycol.">
        <title>101 Dothideomycetes genomes: a test case for predicting lifestyles and emergence of pathogens.</title>
        <authorList>
            <person name="Haridas S."/>
            <person name="Albert R."/>
            <person name="Binder M."/>
            <person name="Bloem J."/>
            <person name="Labutti K."/>
            <person name="Salamov A."/>
            <person name="Andreopoulos B."/>
            <person name="Baker S."/>
            <person name="Barry K."/>
            <person name="Bills G."/>
            <person name="Bluhm B."/>
            <person name="Cannon C."/>
            <person name="Castanera R."/>
            <person name="Culley D."/>
            <person name="Daum C."/>
            <person name="Ezra D."/>
            <person name="Gonzalez J."/>
            <person name="Henrissat B."/>
            <person name="Kuo A."/>
            <person name="Liang C."/>
            <person name="Lipzen A."/>
            <person name="Lutzoni F."/>
            <person name="Magnuson J."/>
            <person name="Mondo S."/>
            <person name="Nolan M."/>
            <person name="Ohm R."/>
            <person name="Pangilinan J."/>
            <person name="Park H.-J."/>
            <person name="Ramirez L."/>
            <person name="Alfaro M."/>
            <person name="Sun H."/>
            <person name="Tritt A."/>
            <person name="Yoshinaga Y."/>
            <person name="Zwiers L.-H."/>
            <person name="Turgeon B."/>
            <person name="Goodwin S."/>
            <person name="Spatafora J."/>
            <person name="Crous P."/>
            <person name="Grigoriev I."/>
        </authorList>
    </citation>
    <scope>NUCLEOTIDE SEQUENCE</scope>
    <source>
        <strain evidence="1">CBS 525.71</strain>
    </source>
</reference>
<evidence type="ECO:0000313" key="1">
    <source>
        <dbReference type="EMBL" id="KAF2622391.1"/>
    </source>
</evidence>
<organism evidence="1 2">
    <name type="scientific">Macroventuria anomochaeta</name>
    <dbReference type="NCBI Taxonomy" id="301207"/>
    <lineage>
        <taxon>Eukaryota</taxon>
        <taxon>Fungi</taxon>
        <taxon>Dikarya</taxon>
        <taxon>Ascomycota</taxon>
        <taxon>Pezizomycotina</taxon>
        <taxon>Dothideomycetes</taxon>
        <taxon>Pleosporomycetidae</taxon>
        <taxon>Pleosporales</taxon>
        <taxon>Pleosporineae</taxon>
        <taxon>Didymellaceae</taxon>
        <taxon>Macroventuria</taxon>
    </lineage>
</organism>
<accession>A0ACB6RKG4</accession>
<gene>
    <name evidence="1" type="ORF">BU25DRAFT_425778</name>
</gene>
<protein>
    <submittedName>
        <fullName evidence="1">Uncharacterized protein</fullName>
    </submittedName>
</protein>
<proteinExistence type="predicted"/>
<name>A0ACB6RKG4_9PLEO</name>
<dbReference type="EMBL" id="MU006745">
    <property type="protein sequence ID" value="KAF2622391.1"/>
    <property type="molecule type" value="Genomic_DNA"/>
</dbReference>
<comment type="caution">
    <text evidence="1">The sequence shown here is derived from an EMBL/GenBank/DDBJ whole genome shotgun (WGS) entry which is preliminary data.</text>
</comment>
<sequence>MLAPLALRKWSAMFLNKANTSKPEADPGPISGDAWTEACLNPSSWWNGMHQVVSDAFIWWGSYEVFVDPIRELEKNFKAGWADGGGDPSRAMFLESAKEAHVGPIVDTMIPGAKKGNAQDGIKEWFKGQLQQ</sequence>
<dbReference type="Proteomes" id="UP000799754">
    <property type="component" value="Unassembled WGS sequence"/>
</dbReference>
<keyword evidence="2" id="KW-1185">Reference proteome</keyword>